<accession>A0ABN5KLQ1</accession>
<sequence length="91" mass="9906">MEIAGLLYEGRMDGENATQARAPRAHTEVAAQVDTLARFAKDQYNDMVALLASLSTKLKSAGNDYTTVDKGVQGQMNAMLDCGRFVPPENR</sequence>
<dbReference type="EMBL" id="CP029254">
    <property type="protein sequence ID" value="AWK09555.1"/>
    <property type="molecule type" value="Genomic_DNA"/>
</dbReference>
<protein>
    <recommendedName>
        <fullName evidence="3">ESX-1 secretion-associated protein</fullName>
    </recommendedName>
</protein>
<organism evidence="1 2">
    <name type="scientific">Streptomyces spongiicola</name>
    <dbReference type="NCBI Taxonomy" id="1690221"/>
    <lineage>
        <taxon>Bacteria</taxon>
        <taxon>Bacillati</taxon>
        <taxon>Actinomycetota</taxon>
        <taxon>Actinomycetes</taxon>
        <taxon>Kitasatosporales</taxon>
        <taxon>Streptomycetaceae</taxon>
        <taxon>Streptomyces</taxon>
    </lineage>
</organism>
<evidence type="ECO:0008006" key="3">
    <source>
        <dbReference type="Google" id="ProtNLM"/>
    </source>
</evidence>
<name>A0ABN5KLQ1_9ACTN</name>
<dbReference type="Proteomes" id="UP000245051">
    <property type="component" value="Chromosome"/>
</dbReference>
<gene>
    <name evidence="1" type="ORF">DDQ41_12220</name>
</gene>
<keyword evidence="2" id="KW-1185">Reference proteome</keyword>
<proteinExistence type="predicted"/>
<reference evidence="1 2" key="1">
    <citation type="submission" date="2018-05" db="EMBL/GenBank/DDBJ databases">
        <title>Complete genome sequence of the Type Strain of Streptomyces spongiicola HNM0071, the producer of staurosporine.</title>
        <authorList>
            <person name="Zhou S."/>
            <person name="Huang X."/>
        </authorList>
    </citation>
    <scope>NUCLEOTIDE SEQUENCE [LARGE SCALE GENOMIC DNA]</scope>
    <source>
        <strain evidence="1 2">HNM0071</strain>
    </source>
</reference>
<evidence type="ECO:0000313" key="2">
    <source>
        <dbReference type="Proteomes" id="UP000245051"/>
    </source>
</evidence>
<evidence type="ECO:0000313" key="1">
    <source>
        <dbReference type="EMBL" id="AWK09555.1"/>
    </source>
</evidence>